<reference evidence="3" key="1">
    <citation type="submission" date="2020-06" db="EMBL/GenBank/DDBJ databases">
        <authorList>
            <person name="Dong N."/>
        </authorList>
    </citation>
    <scope>NUCLEOTIDE SEQUENCE</scope>
    <source>
        <strain evidence="3">R1692</strain>
    </source>
</reference>
<organism evidence="3 4">
    <name type="scientific">Sphingobacterium hotanense</name>
    <dbReference type="NCBI Taxonomy" id="649196"/>
    <lineage>
        <taxon>Bacteria</taxon>
        <taxon>Pseudomonadati</taxon>
        <taxon>Bacteroidota</taxon>
        <taxon>Sphingobacteriia</taxon>
        <taxon>Sphingobacteriales</taxon>
        <taxon>Sphingobacteriaceae</taxon>
        <taxon>Sphingobacterium</taxon>
    </lineage>
</organism>
<keyword evidence="4" id="KW-1185">Reference proteome</keyword>
<dbReference type="EMBL" id="JACAGK010000012">
    <property type="protein sequence ID" value="MDM1047777.1"/>
    <property type="molecule type" value="Genomic_DNA"/>
</dbReference>
<feature type="domain" description="DUF5689" evidence="2">
    <location>
        <begin position="38"/>
        <end position="253"/>
    </location>
</feature>
<comment type="caution">
    <text evidence="3">The sequence shown here is derived from an EMBL/GenBank/DDBJ whole genome shotgun (WGS) entry which is preliminary data.</text>
</comment>
<accession>A0ABT7NKP1</accession>
<dbReference type="InterPro" id="IPR043744">
    <property type="entry name" value="DUF5689"/>
</dbReference>
<dbReference type="Pfam" id="PF18942">
    <property type="entry name" value="DUF5689"/>
    <property type="match status" value="1"/>
</dbReference>
<evidence type="ECO:0000256" key="1">
    <source>
        <dbReference type="SAM" id="SignalP"/>
    </source>
</evidence>
<keyword evidence="1" id="KW-0732">Signal</keyword>
<evidence type="ECO:0000313" key="4">
    <source>
        <dbReference type="Proteomes" id="UP001170954"/>
    </source>
</evidence>
<sequence>MKKIYIILSLLVALVIAACERDYTPPPLTEPKYSGKLNNISIKQLKTQFKNITAPTEVTDEFIIKGTVVGNDESGNIYKQIYIQDETAGLNIGIDQNAIYGSYQVGQELFVHLKGLYMLKYGDELQLGMAKTQANRIRWDDFQTRAFANSWPNMKNVEAKKISISDMSEEYLHQLVELNDIRFINGGKNAFITGDRTTNESIKDASGKTLDVRTSNYADFSREPLPKGKGKLFGVLGRFNGAWQLVLRTKSDIGNFDGTEEETVEPNTAIFFRETFGNQRYGSGNRPKINDFTDFDMKAPVKYEDDSKNADIRSISSGSGAHIWLPANRDATVKISGINSLNKGTINLKYELTANLFDAGSTANLDQIQIRVNGNMMAVPSKVISNAAGDNGKFYPIELKGLPQSANLIIEFISSSQSNKIGFRLDNIELSGSAVEKKEEVIVLNSKTSN</sequence>
<protein>
    <recommendedName>
        <fullName evidence="2">DUF5689 domain-containing protein</fullName>
    </recommendedName>
</protein>
<dbReference type="RefSeq" id="WP_149526855.1">
    <property type="nucleotide sequence ID" value="NZ_CP030848.1"/>
</dbReference>
<proteinExistence type="predicted"/>
<reference evidence="3" key="2">
    <citation type="journal article" date="2022" name="Sci. Total Environ.">
        <title>Prevalence, transmission, and molecular epidemiology of tet(X)-positive bacteria among humans, animals, and environmental niches in China: An epidemiological, and genomic-based study.</title>
        <authorList>
            <person name="Dong N."/>
            <person name="Zeng Y."/>
            <person name="Cai C."/>
            <person name="Sun C."/>
            <person name="Lu J."/>
            <person name="Liu C."/>
            <person name="Zhou H."/>
            <person name="Sun Q."/>
            <person name="Shu L."/>
            <person name="Wang H."/>
            <person name="Wang Y."/>
            <person name="Wang S."/>
            <person name="Wu C."/>
            <person name="Chan E.W."/>
            <person name="Chen G."/>
            <person name="Shen Z."/>
            <person name="Chen S."/>
            <person name="Zhang R."/>
        </authorList>
    </citation>
    <scope>NUCLEOTIDE SEQUENCE</scope>
    <source>
        <strain evidence="3">R1692</strain>
    </source>
</reference>
<dbReference type="Proteomes" id="UP001170954">
    <property type="component" value="Unassembled WGS sequence"/>
</dbReference>
<evidence type="ECO:0000259" key="2">
    <source>
        <dbReference type="Pfam" id="PF18942"/>
    </source>
</evidence>
<feature type="chain" id="PRO_5047256611" description="DUF5689 domain-containing protein" evidence="1">
    <location>
        <begin position="19"/>
        <end position="450"/>
    </location>
</feature>
<dbReference type="PROSITE" id="PS51257">
    <property type="entry name" value="PROKAR_LIPOPROTEIN"/>
    <property type="match status" value="1"/>
</dbReference>
<name>A0ABT7NKP1_9SPHI</name>
<evidence type="ECO:0000313" key="3">
    <source>
        <dbReference type="EMBL" id="MDM1047777.1"/>
    </source>
</evidence>
<feature type="signal peptide" evidence="1">
    <location>
        <begin position="1"/>
        <end position="18"/>
    </location>
</feature>
<gene>
    <name evidence="3" type="ORF">HX018_05950</name>
</gene>